<dbReference type="AlphaFoldDB" id="A0A1I4QKE1"/>
<dbReference type="RefSeq" id="WP_090944898.1">
    <property type="nucleotide sequence ID" value="NZ_FOTS01000108.1"/>
</dbReference>
<name>A0A1I4QKE1_9FIRM</name>
<sequence>MDKQSLDSLPEILTAQHIATYLTISRRRVYELFQLVPAAGGIANFDIGFSKRVDKVDFVNWINARKQEKVKKNSPQQ</sequence>
<gene>
    <name evidence="1" type="ORF">SAMN04490355_11085</name>
</gene>
<dbReference type="EMBL" id="FOTS01000108">
    <property type="protein sequence ID" value="SFM40548.1"/>
    <property type="molecule type" value="Genomic_DNA"/>
</dbReference>
<evidence type="ECO:0000313" key="1">
    <source>
        <dbReference type="EMBL" id="SFM40548.1"/>
    </source>
</evidence>
<reference evidence="2" key="1">
    <citation type="submission" date="2016-10" db="EMBL/GenBank/DDBJ databases">
        <authorList>
            <person name="Varghese N."/>
            <person name="Submissions S."/>
        </authorList>
    </citation>
    <scope>NUCLEOTIDE SEQUENCE [LARGE SCALE GENOMIC DNA]</scope>
    <source>
        <strain evidence="2">DSM 13327</strain>
    </source>
</reference>
<dbReference type="OrthoDB" id="122388at2"/>
<dbReference type="STRING" id="1123291.SAMN04490355_11085"/>
<evidence type="ECO:0008006" key="3">
    <source>
        <dbReference type="Google" id="ProtNLM"/>
    </source>
</evidence>
<protein>
    <recommendedName>
        <fullName evidence="3">Helix-turn-helix domain-containing protein</fullName>
    </recommendedName>
</protein>
<proteinExistence type="predicted"/>
<organism evidence="1 2">
    <name type="scientific">Pelosinus propionicus DSM 13327</name>
    <dbReference type="NCBI Taxonomy" id="1123291"/>
    <lineage>
        <taxon>Bacteria</taxon>
        <taxon>Bacillati</taxon>
        <taxon>Bacillota</taxon>
        <taxon>Negativicutes</taxon>
        <taxon>Selenomonadales</taxon>
        <taxon>Sporomusaceae</taxon>
        <taxon>Pelosinus</taxon>
    </lineage>
</organism>
<dbReference type="Proteomes" id="UP000199520">
    <property type="component" value="Unassembled WGS sequence"/>
</dbReference>
<evidence type="ECO:0000313" key="2">
    <source>
        <dbReference type="Proteomes" id="UP000199520"/>
    </source>
</evidence>
<accession>A0A1I4QKE1</accession>
<keyword evidence="2" id="KW-1185">Reference proteome</keyword>